<feature type="non-terminal residue" evidence="9">
    <location>
        <position position="360"/>
    </location>
</feature>
<dbReference type="PANTHER" id="PTHR45833:SF1">
    <property type="entry name" value="METHIONINE SYNTHASE"/>
    <property type="match status" value="1"/>
</dbReference>
<reference evidence="10" key="1">
    <citation type="journal article" date="2019" name="Int. J. Syst. Evol. Microbiol.">
        <title>The Global Catalogue of Microorganisms (GCM) 10K type strain sequencing project: providing services to taxonomists for standard genome sequencing and annotation.</title>
        <authorList>
            <consortium name="The Broad Institute Genomics Platform"/>
            <consortium name="The Broad Institute Genome Sequencing Center for Infectious Disease"/>
            <person name="Wu L."/>
            <person name="Ma J."/>
        </authorList>
    </citation>
    <scope>NUCLEOTIDE SEQUENCE [LARGE SCALE GENOMIC DNA]</scope>
    <source>
        <strain evidence="10">JCM 30346</strain>
    </source>
</reference>
<keyword evidence="2 7" id="KW-0489">Methyltransferase</keyword>
<gene>
    <name evidence="9" type="ORF">ACFP1K_40065</name>
</gene>
<dbReference type="Gene3D" id="3.20.20.330">
    <property type="entry name" value="Homocysteine-binding-like domain"/>
    <property type="match status" value="1"/>
</dbReference>
<dbReference type="RefSeq" id="WP_380763650.1">
    <property type="nucleotide sequence ID" value="NZ_JBHSRF010000140.1"/>
</dbReference>
<evidence type="ECO:0000256" key="5">
    <source>
        <dbReference type="ARBA" id="ARBA00022723"/>
    </source>
</evidence>
<evidence type="ECO:0000256" key="1">
    <source>
        <dbReference type="ARBA" id="ARBA00010398"/>
    </source>
</evidence>
<dbReference type="PANTHER" id="PTHR45833">
    <property type="entry name" value="METHIONINE SYNTHASE"/>
    <property type="match status" value="1"/>
</dbReference>
<evidence type="ECO:0000313" key="10">
    <source>
        <dbReference type="Proteomes" id="UP001596137"/>
    </source>
</evidence>
<keyword evidence="3 7" id="KW-0808">Transferase</keyword>
<feature type="binding site" evidence="7">
    <location>
        <position position="292"/>
    </location>
    <ligand>
        <name>Zn(2+)</name>
        <dbReference type="ChEBI" id="CHEBI:29105"/>
    </ligand>
</feature>
<sequence>MSDRESLRAALARRVLVADGAMGTMLQGFDPSLEDFEGYEGCNEVLNATRPDVVAGVHDAYLSAGADCVETNTFGANWAALGEYEIAERIEELSLAGARIARERADHWSERTGRQRFVLGSMGPGTKLPSLGHVTFGVLRDGYRRNAEGLIAGGADGLIVETCQDLLQAKAAVLGAKDAIAAAGRDVVLVVQVTIETNGAMLLGSEIGAALGVIEPLGADVIGLNCATGPAEMGEHLRYLARHCKVSLSCMPNAGLPELTSDGARYPLGPDELAAAQVGFVEQFGVGLVGGCCGTTPEHISAVAQAVAERQAKTRRVVTVPGAASLYAHVPFSQDASYLAIGERTNANGSKVFREAMLAG</sequence>
<evidence type="ECO:0000256" key="4">
    <source>
        <dbReference type="ARBA" id="ARBA00022691"/>
    </source>
</evidence>
<evidence type="ECO:0000256" key="7">
    <source>
        <dbReference type="PROSITE-ProRule" id="PRU00333"/>
    </source>
</evidence>
<feature type="domain" description="Hcy-binding" evidence="8">
    <location>
        <begin position="4"/>
        <end position="307"/>
    </location>
</feature>
<evidence type="ECO:0000256" key="2">
    <source>
        <dbReference type="ARBA" id="ARBA00022603"/>
    </source>
</evidence>
<dbReference type="InterPro" id="IPR050554">
    <property type="entry name" value="Met_Synthase/Corrinoid"/>
</dbReference>
<dbReference type="Proteomes" id="UP001596137">
    <property type="component" value="Unassembled WGS sequence"/>
</dbReference>
<protein>
    <submittedName>
        <fullName evidence="9">Homocysteine S-methyltransferase family protein</fullName>
    </submittedName>
</protein>
<accession>A0ABW1NWD5</accession>
<comment type="cofactor">
    <cofactor evidence="7">
        <name>Zn(2+)</name>
        <dbReference type="ChEBI" id="CHEBI:29105"/>
    </cofactor>
</comment>
<dbReference type="SUPFAM" id="SSF82282">
    <property type="entry name" value="Homocysteine S-methyltransferase"/>
    <property type="match status" value="1"/>
</dbReference>
<keyword evidence="5 7" id="KW-0479">Metal-binding</keyword>
<proteinExistence type="inferred from homology"/>
<keyword evidence="7" id="KW-0862">Zinc</keyword>
<evidence type="ECO:0000313" key="9">
    <source>
        <dbReference type="EMBL" id="MFC6087420.1"/>
    </source>
</evidence>
<dbReference type="InterPro" id="IPR036589">
    <property type="entry name" value="HCY_dom_sf"/>
</dbReference>
<feature type="binding site" evidence="7">
    <location>
        <position position="293"/>
    </location>
    <ligand>
        <name>Zn(2+)</name>
        <dbReference type="ChEBI" id="CHEBI:29105"/>
    </ligand>
</feature>
<keyword evidence="4" id="KW-0949">S-adenosyl-L-methionine</keyword>
<evidence type="ECO:0000256" key="6">
    <source>
        <dbReference type="ARBA" id="ARBA00023285"/>
    </source>
</evidence>
<dbReference type="Pfam" id="PF02574">
    <property type="entry name" value="S-methyl_trans"/>
    <property type="match status" value="1"/>
</dbReference>
<dbReference type="InterPro" id="IPR003726">
    <property type="entry name" value="HCY_dom"/>
</dbReference>
<name>A0ABW1NWD5_9ACTN</name>
<comment type="similarity">
    <text evidence="1">Belongs to the vitamin-B12 dependent methionine synthase family.</text>
</comment>
<keyword evidence="10" id="KW-1185">Reference proteome</keyword>
<dbReference type="EMBL" id="JBHSRF010000140">
    <property type="protein sequence ID" value="MFC6087420.1"/>
    <property type="molecule type" value="Genomic_DNA"/>
</dbReference>
<feature type="binding site" evidence="7">
    <location>
        <position position="226"/>
    </location>
    <ligand>
        <name>Zn(2+)</name>
        <dbReference type="ChEBI" id="CHEBI:29105"/>
    </ligand>
</feature>
<evidence type="ECO:0000259" key="8">
    <source>
        <dbReference type="PROSITE" id="PS50970"/>
    </source>
</evidence>
<organism evidence="9 10">
    <name type="scientific">Sphaerisporangium aureirubrum</name>
    <dbReference type="NCBI Taxonomy" id="1544736"/>
    <lineage>
        <taxon>Bacteria</taxon>
        <taxon>Bacillati</taxon>
        <taxon>Actinomycetota</taxon>
        <taxon>Actinomycetes</taxon>
        <taxon>Streptosporangiales</taxon>
        <taxon>Streptosporangiaceae</taxon>
        <taxon>Sphaerisporangium</taxon>
    </lineage>
</organism>
<dbReference type="PROSITE" id="PS50970">
    <property type="entry name" value="HCY"/>
    <property type="match status" value="1"/>
</dbReference>
<keyword evidence="6" id="KW-0170">Cobalt</keyword>
<evidence type="ECO:0000256" key="3">
    <source>
        <dbReference type="ARBA" id="ARBA00022679"/>
    </source>
</evidence>
<comment type="caution">
    <text evidence="9">The sequence shown here is derived from an EMBL/GenBank/DDBJ whole genome shotgun (WGS) entry which is preliminary data.</text>
</comment>